<dbReference type="InParanoid" id="F5YEB8"/>
<dbReference type="SUPFAM" id="SSF52166">
    <property type="entry name" value="Ribosomal protein L4"/>
    <property type="match status" value="1"/>
</dbReference>
<feature type="region of interest" description="Disordered" evidence="6">
    <location>
        <begin position="45"/>
        <end position="77"/>
    </location>
</feature>
<dbReference type="RefSeq" id="WP_015712879.1">
    <property type="nucleotide sequence ID" value="NC_015577.1"/>
</dbReference>
<dbReference type="Gene3D" id="3.40.1370.10">
    <property type="match status" value="1"/>
</dbReference>
<dbReference type="GO" id="GO:1990904">
    <property type="term" value="C:ribonucleoprotein complex"/>
    <property type="evidence" value="ECO:0007669"/>
    <property type="project" value="UniProtKB-KW"/>
</dbReference>
<dbReference type="InterPro" id="IPR023574">
    <property type="entry name" value="Ribosomal_uL4_dom_sf"/>
</dbReference>
<protein>
    <recommendedName>
        <fullName evidence="4 5">Large ribosomal subunit protein uL4</fullName>
    </recommendedName>
</protein>
<name>F5YEB8_LEAAZ</name>
<dbReference type="GO" id="GO:0005840">
    <property type="term" value="C:ribosome"/>
    <property type="evidence" value="ECO:0007669"/>
    <property type="project" value="UniProtKB-KW"/>
</dbReference>
<comment type="function">
    <text evidence="5">Forms part of the polypeptide exit tunnel.</text>
</comment>
<keyword evidence="5" id="KW-0699">rRNA-binding</keyword>
<proteinExistence type="inferred from homology"/>
<keyword evidence="3 5" id="KW-0687">Ribonucleoprotein</keyword>
<dbReference type="KEGG" id="taz:TREAZ_2652"/>
<dbReference type="InterPro" id="IPR013005">
    <property type="entry name" value="Ribosomal_uL4-like"/>
</dbReference>
<organism evidence="7 8">
    <name type="scientific">Leadbettera azotonutricia (strain ATCC BAA-888 / DSM 13862 / ZAS-9)</name>
    <name type="common">Treponema azotonutricium</name>
    <dbReference type="NCBI Taxonomy" id="545695"/>
    <lineage>
        <taxon>Bacteria</taxon>
        <taxon>Pseudomonadati</taxon>
        <taxon>Spirochaetota</taxon>
        <taxon>Spirochaetia</taxon>
        <taxon>Spirochaetales</taxon>
        <taxon>Breznakiellaceae</taxon>
        <taxon>Leadbettera</taxon>
    </lineage>
</organism>
<comment type="function">
    <text evidence="5">One of the primary rRNA binding proteins, this protein initially binds near the 5'-end of the 23S rRNA. It is important during the early stages of 50S assembly. It makes multiple contacts with different domains of the 23S rRNA in the assembled 50S subunit and ribosome.</text>
</comment>
<sequence>MNCKVYSTGGKEVRSIELADAVFGLPINEDVIWYAINNELANKRQGNASTKDRGEVHGSNAKPYKQKGTGRARRGDKKSPIMVGGGVVFGPKPRDFSYSMPKKAKQLAIKTILSLKVQSDMLKIVEDFTVESGKTKDLLGILKNFGPGLRTVLVLRGEEVDVKTEKDDRAEVLPGVRMIKQAGNNISWLSFLSHNRLRAHDLFYGRSIIMTESAAKKLNDFYAAEKAEGAAE</sequence>
<dbReference type="Proteomes" id="UP000009222">
    <property type="component" value="Chromosome"/>
</dbReference>
<reference evidence="7 8" key="2">
    <citation type="journal article" date="2011" name="ISME J.">
        <title>RNA-seq reveals cooperative metabolic interactions between two termite-gut spirochete species in co-culture.</title>
        <authorList>
            <person name="Rosenthal A.Z."/>
            <person name="Matson E.G."/>
            <person name="Eldar A."/>
            <person name="Leadbetter J.R."/>
        </authorList>
    </citation>
    <scope>NUCLEOTIDE SEQUENCE [LARGE SCALE GENOMIC DNA]</scope>
    <source>
        <strain evidence="8">ATCC BAA-888 / DSM 13862 / ZAS-9</strain>
    </source>
</reference>
<dbReference type="AlphaFoldDB" id="F5YEB8"/>
<evidence type="ECO:0000256" key="5">
    <source>
        <dbReference type="HAMAP-Rule" id="MF_01328"/>
    </source>
</evidence>
<evidence type="ECO:0000313" key="8">
    <source>
        <dbReference type="Proteomes" id="UP000009222"/>
    </source>
</evidence>
<dbReference type="NCBIfam" id="TIGR03953">
    <property type="entry name" value="rplD_bact"/>
    <property type="match status" value="1"/>
</dbReference>
<dbReference type="HOGENOM" id="CLU_041575_5_2_12"/>
<dbReference type="GO" id="GO:0006412">
    <property type="term" value="P:translation"/>
    <property type="evidence" value="ECO:0007669"/>
    <property type="project" value="UniProtKB-UniRule"/>
</dbReference>
<evidence type="ECO:0000256" key="3">
    <source>
        <dbReference type="ARBA" id="ARBA00023274"/>
    </source>
</evidence>
<keyword evidence="2 5" id="KW-0689">Ribosomal protein</keyword>
<dbReference type="PANTHER" id="PTHR10746">
    <property type="entry name" value="50S RIBOSOMAL PROTEIN L4"/>
    <property type="match status" value="1"/>
</dbReference>
<gene>
    <name evidence="5 7" type="primary">rplD</name>
    <name evidence="7" type="ordered locus">TREAZ_2652</name>
</gene>
<dbReference type="GO" id="GO:0003735">
    <property type="term" value="F:structural constituent of ribosome"/>
    <property type="evidence" value="ECO:0007669"/>
    <property type="project" value="InterPro"/>
</dbReference>
<accession>F5YEB8</accession>
<keyword evidence="8" id="KW-1185">Reference proteome</keyword>
<dbReference type="FunCoup" id="F5YEB8">
    <property type="interactions" value="403"/>
</dbReference>
<dbReference type="GO" id="GO:0019843">
    <property type="term" value="F:rRNA binding"/>
    <property type="evidence" value="ECO:0007669"/>
    <property type="project" value="UniProtKB-UniRule"/>
</dbReference>
<keyword evidence="5" id="KW-0694">RNA-binding</keyword>
<evidence type="ECO:0000256" key="2">
    <source>
        <dbReference type="ARBA" id="ARBA00022980"/>
    </source>
</evidence>
<comment type="subunit">
    <text evidence="5">Part of the 50S ribosomal subunit.</text>
</comment>
<comment type="similarity">
    <text evidence="1 5">Belongs to the universal ribosomal protein uL4 family.</text>
</comment>
<evidence type="ECO:0000313" key="7">
    <source>
        <dbReference type="EMBL" id="AEF83289.1"/>
    </source>
</evidence>
<feature type="compositionally biased region" description="Basic residues" evidence="6">
    <location>
        <begin position="64"/>
        <end position="76"/>
    </location>
</feature>
<reference evidence="8" key="1">
    <citation type="submission" date="2009-12" db="EMBL/GenBank/DDBJ databases">
        <title>Complete sequence of Treponema azotonutricium strain ZAS-9.</title>
        <authorList>
            <person name="Tetu S.G."/>
            <person name="Matson E."/>
            <person name="Ren Q."/>
            <person name="Seshadri R."/>
            <person name="Elbourne L."/>
            <person name="Hassan K.A."/>
            <person name="Durkin A."/>
            <person name="Radune D."/>
            <person name="Mohamoud Y."/>
            <person name="Shay R."/>
            <person name="Jin S."/>
            <person name="Zhang X."/>
            <person name="Lucey K."/>
            <person name="Ballor N.R."/>
            <person name="Ottesen E."/>
            <person name="Rosenthal R."/>
            <person name="Allen A."/>
            <person name="Leadbetter J.R."/>
            <person name="Paulsen I.T."/>
        </authorList>
    </citation>
    <scope>NUCLEOTIDE SEQUENCE [LARGE SCALE GENOMIC DNA]</scope>
    <source>
        <strain evidence="8">ATCC BAA-888 / DSM 13862 / ZAS-9</strain>
    </source>
</reference>
<dbReference type="InterPro" id="IPR002136">
    <property type="entry name" value="Ribosomal_uL4"/>
</dbReference>
<dbReference type="STRING" id="545695.TREAZ_2652"/>
<dbReference type="eggNOG" id="COG0088">
    <property type="taxonomic scope" value="Bacteria"/>
</dbReference>
<dbReference type="PANTHER" id="PTHR10746:SF6">
    <property type="entry name" value="LARGE RIBOSOMAL SUBUNIT PROTEIN UL4M"/>
    <property type="match status" value="1"/>
</dbReference>
<evidence type="ECO:0000256" key="4">
    <source>
        <dbReference type="ARBA" id="ARBA00035244"/>
    </source>
</evidence>
<evidence type="ECO:0000256" key="6">
    <source>
        <dbReference type="SAM" id="MobiDB-lite"/>
    </source>
</evidence>
<dbReference type="Pfam" id="PF00573">
    <property type="entry name" value="Ribosomal_L4"/>
    <property type="match status" value="1"/>
</dbReference>
<evidence type="ECO:0000256" key="1">
    <source>
        <dbReference type="ARBA" id="ARBA00010528"/>
    </source>
</evidence>
<dbReference type="EMBL" id="CP001841">
    <property type="protein sequence ID" value="AEF83289.1"/>
    <property type="molecule type" value="Genomic_DNA"/>
</dbReference>
<dbReference type="OrthoDB" id="9803201at2"/>
<dbReference type="HAMAP" id="MF_01328_B">
    <property type="entry name" value="Ribosomal_uL4_B"/>
    <property type="match status" value="1"/>
</dbReference>